<evidence type="ECO:0000259" key="4">
    <source>
        <dbReference type="Pfam" id="PF21773"/>
    </source>
</evidence>
<evidence type="ECO:0000256" key="2">
    <source>
        <dbReference type="SAM" id="Coils"/>
    </source>
</evidence>
<evidence type="ECO:0000313" key="5">
    <source>
        <dbReference type="EMBL" id="RMX53847.1"/>
    </source>
</evidence>
<dbReference type="OMA" id="MMHKKTQ"/>
<dbReference type="EMBL" id="RCHS01001413">
    <property type="protein sequence ID" value="RMX53847.1"/>
    <property type="molecule type" value="Genomic_DNA"/>
</dbReference>
<dbReference type="STRING" id="46731.A0A3M6UJM1"/>
<keyword evidence="1 2" id="KW-0175">Coiled coil</keyword>
<evidence type="ECO:0000313" key="6">
    <source>
        <dbReference type="Proteomes" id="UP000275408"/>
    </source>
</evidence>
<dbReference type="OrthoDB" id="6766775at2759"/>
<proteinExistence type="predicted"/>
<dbReference type="PANTHER" id="PTHR21694">
    <property type="entry name" value="COILED-COIL DOMAIN-CONTAINING PROTEIN 63"/>
    <property type="match status" value="1"/>
</dbReference>
<dbReference type="PANTHER" id="PTHR21694:SF18">
    <property type="entry name" value="COILED-COIL DOMAIN-CONTAINING PROTEIN 63"/>
    <property type="match status" value="1"/>
</dbReference>
<feature type="domain" description="ODAD1 central coiled coil region" evidence="4">
    <location>
        <begin position="145"/>
        <end position="428"/>
    </location>
</feature>
<feature type="region of interest" description="Disordered" evidence="3">
    <location>
        <begin position="1"/>
        <end position="20"/>
    </location>
</feature>
<feature type="compositionally biased region" description="Basic and acidic residues" evidence="3">
    <location>
        <begin position="281"/>
        <end position="293"/>
    </location>
</feature>
<evidence type="ECO:0000256" key="3">
    <source>
        <dbReference type="SAM" id="MobiDB-lite"/>
    </source>
</evidence>
<feature type="region of interest" description="Disordered" evidence="3">
    <location>
        <begin position="491"/>
        <end position="557"/>
    </location>
</feature>
<dbReference type="Pfam" id="PF21773">
    <property type="entry name" value="ODAD1_CC"/>
    <property type="match status" value="1"/>
</dbReference>
<feature type="coiled-coil region" evidence="2">
    <location>
        <begin position="24"/>
        <end position="69"/>
    </location>
</feature>
<name>A0A3M6UJM1_POCDA</name>
<organism evidence="5 6">
    <name type="scientific">Pocillopora damicornis</name>
    <name type="common">Cauliflower coral</name>
    <name type="synonym">Millepora damicornis</name>
    <dbReference type="NCBI Taxonomy" id="46731"/>
    <lineage>
        <taxon>Eukaryota</taxon>
        <taxon>Metazoa</taxon>
        <taxon>Cnidaria</taxon>
        <taxon>Anthozoa</taxon>
        <taxon>Hexacorallia</taxon>
        <taxon>Scleractinia</taxon>
        <taxon>Astrocoeniina</taxon>
        <taxon>Pocilloporidae</taxon>
        <taxon>Pocillopora</taxon>
    </lineage>
</organism>
<dbReference type="InterPro" id="IPR051876">
    <property type="entry name" value="ODA-DC/CCD"/>
</dbReference>
<protein>
    <recommendedName>
        <fullName evidence="4">ODAD1 central coiled coil region domain-containing protein</fullName>
    </recommendedName>
</protein>
<evidence type="ECO:0000256" key="1">
    <source>
        <dbReference type="ARBA" id="ARBA00023054"/>
    </source>
</evidence>
<gene>
    <name evidence="5" type="ORF">pdam_00000460</name>
</gene>
<sequence length="557" mass="63630">MQRVHSRRSEGSEAEVDGLAEQELAKLQRQYRIIEGDRRAYSEETQNQIRKQTEAIQSLEKENEELMKDNTLAGSLQNQSQDRTNTDKLNSLLSKEDDIKLQLDEVNDDIKRLDDQIRVMEKKTKQQRKNMGGVHSSHLQNKRTQKYIRVLENRLDKAKIDFNSCLSENGKLRETFDHMRVEKKTFDTIRLKLEKELAENKQKIMDGIETSTAAYEARDEAQGKMMALKEKADKDLAQYNTELKELMRIIEHDRKLKDFMRIKSEERAEMMEGELSSQRKKKDEKEKGDKAEETIESYESAFHTIKEATGIEDIDQLVNKFIEVEDKNFALFNYVNELNNEIEQLQEQINENQAEIEKFKSEEVEMASQRKALLKGLEDNLSSSTEQADQYDTQFKQSKKIIEQLKSGVDSLFNKINCDRSAITDMLGGTSGVTDANMMQFLGLIEQRTNELLQVHGFVSSKETDGDSEPAVAVGLLGQGPQPGMTSVAIVPPTTGDDYDSDASSGSEDDQRPLTQQELKYKILKGITKREAHPKKSQHPGSATSEKSPSKKKKGQK</sequence>
<feature type="region of interest" description="Disordered" evidence="3">
    <location>
        <begin position="267"/>
        <end position="293"/>
    </location>
</feature>
<comment type="caution">
    <text evidence="5">The sequence shown here is derived from an EMBL/GenBank/DDBJ whole genome shotgun (WGS) entry which is preliminary data.</text>
</comment>
<dbReference type="Proteomes" id="UP000275408">
    <property type="component" value="Unassembled WGS sequence"/>
</dbReference>
<keyword evidence="6" id="KW-1185">Reference proteome</keyword>
<dbReference type="AlphaFoldDB" id="A0A3M6UJM1"/>
<feature type="coiled-coil region" evidence="2">
    <location>
        <begin position="96"/>
        <end position="161"/>
    </location>
</feature>
<feature type="coiled-coil region" evidence="2">
    <location>
        <begin position="328"/>
        <end position="394"/>
    </location>
</feature>
<accession>A0A3M6UJM1</accession>
<dbReference type="InterPro" id="IPR049258">
    <property type="entry name" value="ODAD1_CC"/>
</dbReference>
<reference evidence="5 6" key="1">
    <citation type="journal article" date="2018" name="Sci. Rep.">
        <title>Comparative analysis of the Pocillopora damicornis genome highlights role of immune system in coral evolution.</title>
        <authorList>
            <person name="Cunning R."/>
            <person name="Bay R.A."/>
            <person name="Gillette P."/>
            <person name="Baker A.C."/>
            <person name="Traylor-Knowles N."/>
        </authorList>
    </citation>
    <scope>NUCLEOTIDE SEQUENCE [LARGE SCALE GENOMIC DNA]</scope>
    <source>
        <strain evidence="5">RSMAS</strain>
        <tissue evidence="5">Whole animal</tissue>
    </source>
</reference>